<proteinExistence type="predicted"/>
<reference evidence="2" key="1">
    <citation type="submission" date="2016-10" db="EMBL/GenBank/DDBJ databases">
        <authorList>
            <person name="Varghese N."/>
            <person name="Submissions S."/>
        </authorList>
    </citation>
    <scope>NUCLEOTIDE SEQUENCE [LARGE SCALE GENOMIC DNA]</scope>
    <source>
        <strain evidence="2">DSM 17616</strain>
    </source>
</reference>
<dbReference type="Proteomes" id="UP000199371">
    <property type="component" value="Unassembled WGS sequence"/>
</dbReference>
<evidence type="ECO:0000313" key="2">
    <source>
        <dbReference type="Proteomes" id="UP000199371"/>
    </source>
</evidence>
<dbReference type="PIRSF" id="PIRSF029505">
    <property type="entry name" value="UCP029505"/>
    <property type="match status" value="1"/>
</dbReference>
<dbReference type="EMBL" id="FNXF01000002">
    <property type="protein sequence ID" value="SEH67233.1"/>
    <property type="molecule type" value="Genomic_DNA"/>
</dbReference>
<evidence type="ECO:0000313" key="1">
    <source>
        <dbReference type="EMBL" id="SEH67233.1"/>
    </source>
</evidence>
<dbReference type="AlphaFoldDB" id="A0A1H6K706"/>
<dbReference type="OrthoDB" id="6331533at2"/>
<dbReference type="InterPro" id="IPR016922">
    <property type="entry name" value="UCP029505"/>
</dbReference>
<name>A0A1H6K706_9GAMM</name>
<keyword evidence="2" id="KW-1185">Reference proteome</keyword>
<dbReference type="RefSeq" id="WP_092790459.1">
    <property type="nucleotide sequence ID" value="NZ_FNXF01000002.1"/>
</dbReference>
<accession>A0A1H6K706</accession>
<sequence>MARSNSVWQRHKYKLNGLVLVLPFWFLYQSLTPEFPPAWPAQQVGQFEIAPMPLNLKPPYAHHDEYVKDFMLMFGQGDVSDIRQGYVNIGPAPLPIEELQQGDEGILHGSRHGQHVHAIAPKQFSATDKLWLTIETWQGEQLTSSWELPPELLPKILP</sequence>
<gene>
    <name evidence="1" type="ORF">SAMN05660691_00803</name>
</gene>
<dbReference type="STRING" id="173990.SAMN05660691_00803"/>
<organism evidence="1 2">
    <name type="scientific">Rheinheimera pacifica</name>
    <dbReference type="NCBI Taxonomy" id="173990"/>
    <lineage>
        <taxon>Bacteria</taxon>
        <taxon>Pseudomonadati</taxon>
        <taxon>Pseudomonadota</taxon>
        <taxon>Gammaproteobacteria</taxon>
        <taxon>Chromatiales</taxon>
        <taxon>Chromatiaceae</taxon>
        <taxon>Rheinheimera</taxon>
    </lineage>
</organism>
<protein>
    <submittedName>
        <fullName evidence="1">Uncharacterized protein</fullName>
    </submittedName>
</protein>